<feature type="transmembrane region" description="Helical" evidence="1">
    <location>
        <begin position="21"/>
        <end position="40"/>
    </location>
</feature>
<dbReference type="RefSeq" id="WP_212786325.1">
    <property type="nucleotide sequence ID" value="NZ_AP019536.1"/>
</dbReference>
<protein>
    <submittedName>
        <fullName evidence="2">Uncharacterized protein</fullName>
    </submittedName>
</protein>
<keyword evidence="1" id="KW-0472">Membrane</keyword>
<sequence length="172" mass="19275">MHQQFSVSLEESTRAKWPHEIFLINLVFNHILVFASTLGVFSTFPYFVLVVPVTSFCIIGYIEFKSRQASVASDTWFVRVHWRIAAKRNRTFMKLLTATLTICGSALLLSKMMGWAKIPTIALIGGVGLLPFMVALLVLIVMGNDSMYQARHGTLPKRLVEQDPEAHSAPAH</sequence>
<reference evidence="2 3" key="1">
    <citation type="submission" date="2019-03" db="EMBL/GenBank/DDBJ databases">
        <title>Complete genome sequence of Ferrigenium kumadai strain An22, a microaerophilic iron-oxidizing bacterium isolated from a paddy field soil.</title>
        <authorList>
            <person name="Watanabe T."/>
            <person name="Asakawa S."/>
        </authorList>
    </citation>
    <scope>NUCLEOTIDE SEQUENCE [LARGE SCALE GENOMIC DNA]</scope>
    <source>
        <strain evidence="2 3">An22</strain>
    </source>
</reference>
<evidence type="ECO:0000256" key="1">
    <source>
        <dbReference type="SAM" id="Phobius"/>
    </source>
</evidence>
<feature type="transmembrane region" description="Helical" evidence="1">
    <location>
        <begin position="121"/>
        <end position="142"/>
    </location>
</feature>
<keyword evidence="1" id="KW-1133">Transmembrane helix</keyword>
<accession>A0AAN1SXH3</accession>
<proteinExistence type="predicted"/>
<organism evidence="2 3">
    <name type="scientific">Ferrigenium kumadai</name>
    <dbReference type="NCBI Taxonomy" id="1682490"/>
    <lineage>
        <taxon>Bacteria</taxon>
        <taxon>Pseudomonadati</taxon>
        <taxon>Pseudomonadota</taxon>
        <taxon>Betaproteobacteria</taxon>
        <taxon>Nitrosomonadales</taxon>
        <taxon>Gallionellaceae</taxon>
        <taxon>Ferrigenium</taxon>
    </lineage>
</organism>
<dbReference type="AlphaFoldDB" id="A0AAN1SXH3"/>
<dbReference type="Proteomes" id="UP001319121">
    <property type="component" value="Chromosome"/>
</dbReference>
<feature type="transmembrane region" description="Helical" evidence="1">
    <location>
        <begin position="46"/>
        <end position="64"/>
    </location>
</feature>
<dbReference type="KEGG" id="fku:FGKAn22_04010"/>
<keyword evidence="1" id="KW-0812">Transmembrane</keyword>
<feature type="transmembrane region" description="Helical" evidence="1">
    <location>
        <begin position="91"/>
        <end position="109"/>
    </location>
</feature>
<keyword evidence="3" id="KW-1185">Reference proteome</keyword>
<name>A0AAN1SXH3_9PROT</name>
<dbReference type="EMBL" id="AP019536">
    <property type="protein sequence ID" value="BBI98708.1"/>
    <property type="molecule type" value="Genomic_DNA"/>
</dbReference>
<evidence type="ECO:0000313" key="2">
    <source>
        <dbReference type="EMBL" id="BBI98708.1"/>
    </source>
</evidence>
<gene>
    <name evidence="2" type="ORF">FGKAn22_04010</name>
</gene>
<evidence type="ECO:0000313" key="3">
    <source>
        <dbReference type="Proteomes" id="UP001319121"/>
    </source>
</evidence>